<accession>A0A9D3YBP0</accession>
<name>A0A9D3YBP0_DREPO</name>
<evidence type="ECO:0000313" key="2">
    <source>
        <dbReference type="Proteomes" id="UP000828390"/>
    </source>
</evidence>
<evidence type="ECO:0000313" key="1">
    <source>
        <dbReference type="EMBL" id="KAH3696897.1"/>
    </source>
</evidence>
<sequence>MVALEVTSRRPEPQNGFPNMFSVMSKVVLTHFYYFLTASSSKFWSPSLHPPRPSSMLPPPLPTALDLFPAM</sequence>
<keyword evidence="2" id="KW-1185">Reference proteome</keyword>
<dbReference type="EMBL" id="JAIWYP010000016">
    <property type="protein sequence ID" value="KAH3696897.1"/>
    <property type="molecule type" value="Genomic_DNA"/>
</dbReference>
<proteinExistence type="predicted"/>
<dbReference type="AlphaFoldDB" id="A0A9D3YBP0"/>
<dbReference type="Proteomes" id="UP000828390">
    <property type="component" value="Unassembled WGS sequence"/>
</dbReference>
<reference evidence="1" key="2">
    <citation type="submission" date="2020-11" db="EMBL/GenBank/DDBJ databases">
        <authorList>
            <person name="McCartney M.A."/>
            <person name="Auch B."/>
            <person name="Kono T."/>
            <person name="Mallez S."/>
            <person name="Becker A."/>
            <person name="Gohl D.M."/>
            <person name="Silverstein K.A.T."/>
            <person name="Koren S."/>
            <person name="Bechman K.B."/>
            <person name="Herman A."/>
            <person name="Abrahante J.E."/>
            <person name="Garbe J."/>
        </authorList>
    </citation>
    <scope>NUCLEOTIDE SEQUENCE</scope>
    <source>
        <strain evidence="1">Duluth1</strain>
        <tissue evidence="1">Whole animal</tissue>
    </source>
</reference>
<organism evidence="1 2">
    <name type="scientific">Dreissena polymorpha</name>
    <name type="common">Zebra mussel</name>
    <name type="synonym">Mytilus polymorpha</name>
    <dbReference type="NCBI Taxonomy" id="45954"/>
    <lineage>
        <taxon>Eukaryota</taxon>
        <taxon>Metazoa</taxon>
        <taxon>Spiralia</taxon>
        <taxon>Lophotrochozoa</taxon>
        <taxon>Mollusca</taxon>
        <taxon>Bivalvia</taxon>
        <taxon>Autobranchia</taxon>
        <taxon>Heteroconchia</taxon>
        <taxon>Euheterodonta</taxon>
        <taxon>Imparidentia</taxon>
        <taxon>Neoheterodontei</taxon>
        <taxon>Myida</taxon>
        <taxon>Dreissenoidea</taxon>
        <taxon>Dreissenidae</taxon>
        <taxon>Dreissena</taxon>
    </lineage>
</organism>
<gene>
    <name evidence="1" type="ORF">DPMN_084380</name>
</gene>
<comment type="caution">
    <text evidence="1">The sequence shown here is derived from an EMBL/GenBank/DDBJ whole genome shotgun (WGS) entry which is preliminary data.</text>
</comment>
<protein>
    <submittedName>
        <fullName evidence="1">Uncharacterized protein</fullName>
    </submittedName>
</protein>
<reference evidence="1" key="1">
    <citation type="journal article" date="2019" name="bioRxiv">
        <title>The Genome of the Zebra Mussel, Dreissena polymorpha: A Resource for Invasive Species Research.</title>
        <authorList>
            <person name="McCartney M.A."/>
            <person name="Auch B."/>
            <person name="Kono T."/>
            <person name="Mallez S."/>
            <person name="Zhang Y."/>
            <person name="Obille A."/>
            <person name="Becker A."/>
            <person name="Abrahante J.E."/>
            <person name="Garbe J."/>
            <person name="Badalamenti J.P."/>
            <person name="Herman A."/>
            <person name="Mangelson H."/>
            <person name="Liachko I."/>
            <person name="Sullivan S."/>
            <person name="Sone E.D."/>
            <person name="Koren S."/>
            <person name="Silverstein K.A.T."/>
            <person name="Beckman K.B."/>
            <person name="Gohl D.M."/>
        </authorList>
    </citation>
    <scope>NUCLEOTIDE SEQUENCE</scope>
    <source>
        <strain evidence="1">Duluth1</strain>
        <tissue evidence="1">Whole animal</tissue>
    </source>
</reference>